<accession>B6SGJ0</accession>
<sequence>MVDGWTPSPFITLFCWYTTKPFYYLINVVLEPLQFSSTGHLYRKLASCRSTILSKYLRRR</sequence>
<dbReference type="AlphaFoldDB" id="B6SGJ0"/>
<reference evidence="1" key="1">
    <citation type="journal article" date="2009" name="Plant Mol. Biol.">
        <title>Insights into corn genes derived from large-scale cDNA sequencing.</title>
        <authorList>
            <person name="Alexandrov N.N."/>
            <person name="Brover V.V."/>
            <person name="Freidin S."/>
            <person name="Troukhan M.E."/>
            <person name="Tatarinova T.V."/>
            <person name="Zhang H."/>
            <person name="Swaller T.J."/>
            <person name="Lu Y.P."/>
            <person name="Bouck J."/>
            <person name="Flavell R.B."/>
            <person name="Feldmann K.A."/>
        </authorList>
    </citation>
    <scope>NUCLEOTIDE SEQUENCE</scope>
</reference>
<proteinExistence type="evidence at transcript level"/>
<evidence type="ECO:0000313" key="1">
    <source>
        <dbReference type="EMBL" id="ACG23973.1"/>
    </source>
</evidence>
<protein>
    <submittedName>
        <fullName evidence="1">Uncharacterized protein</fullName>
    </submittedName>
</protein>
<dbReference type="EMBL" id="EU951855">
    <property type="protein sequence ID" value="ACG23973.1"/>
    <property type="molecule type" value="mRNA"/>
</dbReference>
<name>B6SGJ0_MAIZE</name>
<organism evidence="1">
    <name type="scientific">Zea mays</name>
    <name type="common">Maize</name>
    <dbReference type="NCBI Taxonomy" id="4577"/>
    <lineage>
        <taxon>Eukaryota</taxon>
        <taxon>Viridiplantae</taxon>
        <taxon>Streptophyta</taxon>
        <taxon>Embryophyta</taxon>
        <taxon>Tracheophyta</taxon>
        <taxon>Spermatophyta</taxon>
        <taxon>Magnoliopsida</taxon>
        <taxon>Liliopsida</taxon>
        <taxon>Poales</taxon>
        <taxon>Poaceae</taxon>
        <taxon>PACMAD clade</taxon>
        <taxon>Panicoideae</taxon>
        <taxon>Andropogonodae</taxon>
        <taxon>Andropogoneae</taxon>
        <taxon>Tripsacinae</taxon>
        <taxon>Zea</taxon>
    </lineage>
</organism>